<dbReference type="AlphaFoldDB" id="A0A562JTQ7"/>
<evidence type="ECO:0000313" key="1">
    <source>
        <dbReference type="EMBL" id="TWH86567.1"/>
    </source>
</evidence>
<dbReference type="Proteomes" id="UP000318667">
    <property type="component" value="Unassembled WGS sequence"/>
</dbReference>
<dbReference type="GO" id="GO:0008233">
    <property type="term" value="F:peptidase activity"/>
    <property type="evidence" value="ECO:0007669"/>
    <property type="project" value="UniProtKB-KW"/>
</dbReference>
<comment type="caution">
    <text evidence="1">The sequence shown here is derived from an EMBL/GenBank/DDBJ whole genome shotgun (WGS) entry which is preliminary data.</text>
</comment>
<keyword evidence="1" id="KW-0378">Hydrolase</keyword>
<accession>A0A562JTQ7</accession>
<proteinExistence type="predicted"/>
<dbReference type="GO" id="GO:0006508">
    <property type="term" value="P:proteolysis"/>
    <property type="evidence" value="ECO:0007669"/>
    <property type="project" value="UniProtKB-KW"/>
</dbReference>
<protein>
    <submittedName>
        <fullName evidence="1">Protease I</fullName>
    </submittedName>
</protein>
<keyword evidence="1" id="KW-0645">Protease</keyword>
<sequence length="57" mass="6768">MRLKGRKILSLVDYDFEDLELWYPILRLQEEGADVHLTGEHANEKYIRSACNFPLFL</sequence>
<evidence type="ECO:0000313" key="2">
    <source>
        <dbReference type="Proteomes" id="UP000318667"/>
    </source>
</evidence>
<name>A0A562JTQ7_9BACI</name>
<reference evidence="1 2" key="1">
    <citation type="journal article" date="2015" name="Stand. Genomic Sci.">
        <title>Genomic Encyclopedia of Bacterial and Archaeal Type Strains, Phase III: the genomes of soil and plant-associated and newly described type strains.</title>
        <authorList>
            <person name="Whitman W.B."/>
            <person name="Woyke T."/>
            <person name="Klenk H.P."/>
            <person name="Zhou Y."/>
            <person name="Lilburn T.G."/>
            <person name="Beck B.J."/>
            <person name="De Vos P."/>
            <person name="Vandamme P."/>
            <person name="Eisen J.A."/>
            <person name="Garrity G."/>
            <person name="Hugenholtz P."/>
            <person name="Kyrpides N.C."/>
        </authorList>
    </citation>
    <scope>NUCLEOTIDE SEQUENCE [LARGE SCALE GENOMIC DNA]</scope>
    <source>
        <strain evidence="1 2">CGMCC 1.10115</strain>
    </source>
</reference>
<keyword evidence="2" id="KW-1185">Reference proteome</keyword>
<organism evidence="1 2">
    <name type="scientific">Cytobacillus oceanisediminis</name>
    <dbReference type="NCBI Taxonomy" id="665099"/>
    <lineage>
        <taxon>Bacteria</taxon>
        <taxon>Bacillati</taxon>
        <taxon>Bacillota</taxon>
        <taxon>Bacilli</taxon>
        <taxon>Bacillales</taxon>
        <taxon>Bacillaceae</taxon>
        <taxon>Cytobacillus</taxon>
    </lineage>
</organism>
<gene>
    <name evidence="1" type="ORF">IQ19_02589</name>
</gene>
<dbReference type="EMBL" id="VLKI01000006">
    <property type="protein sequence ID" value="TWH86567.1"/>
    <property type="molecule type" value="Genomic_DNA"/>
</dbReference>